<evidence type="ECO:0000259" key="1">
    <source>
        <dbReference type="Pfam" id="PF19575"/>
    </source>
</evidence>
<dbReference type="PATRIC" id="fig|1284664.3.peg.142"/>
<sequence>MTHSPDHFARLYDGGLSIREVAARTGTSYRFARERLIEAEVEFRRPTISESTLALADDCARLYERGLSIKAVAARVGYSFQYTRDLIVLGGAVMRDSAGRPRTAATP</sequence>
<proteinExistence type="predicted"/>
<dbReference type="OrthoDB" id="4220972at2"/>
<gene>
    <name evidence="2" type="ORF">H114_00682</name>
</gene>
<dbReference type="Proteomes" id="UP000011732">
    <property type="component" value="Unassembled WGS sequence"/>
</dbReference>
<accession>M3C3Z6</accession>
<keyword evidence="3" id="KW-1185">Reference proteome</keyword>
<dbReference type="Pfam" id="PF19575">
    <property type="entry name" value="HTH_58"/>
    <property type="match status" value="1"/>
</dbReference>
<protein>
    <recommendedName>
        <fullName evidence="1">Helix-turn-helix domain-containing protein</fullName>
    </recommendedName>
</protein>
<dbReference type="RefSeq" id="WP_006129704.1">
    <property type="nucleotide sequence ID" value="NZ_AOHP01000004.1"/>
</dbReference>
<feature type="domain" description="Helix-turn-helix" evidence="1">
    <location>
        <begin position="7"/>
        <end position="45"/>
    </location>
</feature>
<dbReference type="EMBL" id="AOHP01000004">
    <property type="protein sequence ID" value="EMF31099.1"/>
    <property type="molecule type" value="Genomic_DNA"/>
</dbReference>
<comment type="caution">
    <text evidence="2">The sequence shown here is derived from an EMBL/GenBank/DDBJ whole genome shotgun (WGS) entry which is preliminary data.</text>
</comment>
<name>M3C3Z6_STREZ</name>
<organism evidence="2 3">
    <name type="scientific">Streptomyces gancidicus BKS 13-15</name>
    <dbReference type="NCBI Taxonomy" id="1284664"/>
    <lineage>
        <taxon>Bacteria</taxon>
        <taxon>Bacillati</taxon>
        <taxon>Actinomycetota</taxon>
        <taxon>Actinomycetes</taxon>
        <taxon>Kitasatosporales</taxon>
        <taxon>Streptomycetaceae</taxon>
        <taxon>Streptomyces</taxon>
        <taxon>Streptomyces pseudogriseolus group</taxon>
    </lineage>
</organism>
<dbReference type="AlphaFoldDB" id="M3C3Z6"/>
<dbReference type="InterPro" id="IPR045745">
    <property type="entry name" value="HTH_58_Actinobacteria-type"/>
</dbReference>
<evidence type="ECO:0000313" key="3">
    <source>
        <dbReference type="Proteomes" id="UP000011732"/>
    </source>
</evidence>
<reference evidence="2 3" key="1">
    <citation type="journal article" date="2013" name="Genome Announc.">
        <title>Draft Genome Sequence of Streptomyces gancidicus Strain BKS 13-15.</title>
        <authorList>
            <person name="Kumar S."/>
            <person name="Kaur N."/>
            <person name="Singh N.K."/>
            <person name="Raghava G.P."/>
            <person name="Mayilraj S."/>
        </authorList>
    </citation>
    <scope>NUCLEOTIDE SEQUENCE [LARGE SCALE GENOMIC DNA]</scope>
    <source>
        <strain evidence="2 3">BKS 13-15</strain>
    </source>
</reference>
<evidence type="ECO:0000313" key="2">
    <source>
        <dbReference type="EMBL" id="EMF31099.1"/>
    </source>
</evidence>